<evidence type="ECO:0000256" key="1">
    <source>
        <dbReference type="SAM" id="Phobius"/>
    </source>
</evidence>
<dbReference type="RefSeq" id="WP_283027166.1">
    <property type="nucleotide sequence ID" value="NZ_JAOWIN010000014.1"/>
</dbReference>
<keyword evidence="1" id="KW-0812">Transmembrane</keyword>
<comment type="caution">
    <text evidence="2">The sequence shown here is derived from an EMBL/GenBank/DDBJ whole genome shotgun (WGS) entry which is preliminary data.</text>
</comment>
<dbReference type="Proteomes" id="UP001159001">
    <property type="component" value="Unassembled WGS sequence"/>
</dbReference>
<evidence type="ECO:0000313" key="2">
    <source>
        <dbReference type="EMBL" id="MDI9094330.1"/>
    </source>
</evidence>
<reference evidence="2" key="1">
    <citation type="submission" date="2022-10" db="EMBL/GenBank/DDBJ databases">
        <title>Bacterial isolates recovered from the One Health project in Brazil.</title>
        <authorList>
            <person name="Valiatti T.B."/>
            <person name="Santos F."/>
            <person name="Cayo R."/>
            <person name="Gales A.C."/>
        </authorList>
    </citation>
    <scope>NUCLEOTIDE SEQUENCE</scope>
    <source>
        <strain evidence="2">PVR188</strain>
    </source>
</reference>
<accession>A0AAW6UGB0</accession>
<gene>
    <name evidence="2" type="ORF">OGX73_17035</name>
</gene>
<protein>
    <submittedName>
        <fullName evidence="2">Uncharacterized protein</fullName>
    </submittedName>
</protein>
<dbReference type="AlphaFoldDB" id="A0AAW6UGB0"/>
<organism evidence="2 3">
    <name type="scientific">Providencia rettgeri</name>
    <dbReference type="NCBI Taxonomy" id="587"/>
    <lineage>
        <taxon>Bacteria</taxon>
        <taxon>Pseudomonadati</taxon>
        <taxon>Pseudomonadota</taxon>
        <taxon>Gammaproteobacteria</taxon>
        <taxon>Enterobacterales</taxon>
        <taxon>Morganellaceae</taxon>
        <taxon>Providencia</taxon>
    </lineage>
</organism>
<evidence type="ECO:0000313" key="3">
    <source>
        <dbReference type="Proteomes" id="UP001159001"/>
    </source>
</evidence>
<sequence>MKLFEKKIYIGSLLGFIATAIGLLAVFFPSLFNLEKKKIQSYSAVIVDEKDANNFYSFLDKQMNTDDIFKLDVEICVPSERLSALQSSTNEYSKYPHADSVIKFAPADMQGFLYAFSKAESNMEYIYPVYANFIKKENDDAGTVILNQLKDNDKKISEYGFNAWTGYSIPSEYIFDYYEYQIDSECFNELKKSLGRDNFGEIDIMQIKGYFTKEKELNEYRYEWKKFYIIKQISNSEINLKNS</sequence>
<name>A0AAW6UGB0_PRORE</name>
<feature type="transmembrane region" description="Helical" evidence="1">
    <location>
        <begin position="12"/>
        <end position="32"/>
    </location>
</feature>
<proteinExistence type="predicted"/>
<dbReference type="EMBL" id="JAOWIN010000014">
    <property type="protein sequence ID" value="MDI9094330.1"/>
    <property type="molecule type" value="Genomic_DNA"/>
</dbReference>
<keyword evidence="1" id="KW-0472">Membrane</keyword>
<keyword evidence="1" id="KW-1133">Transmembrane helix</keyword>